<comment type="caution">
    <text evidence="1">The sequence shown here is derived from an EMBL/GenBank/DDBJ whole genome shotgun (WGS) entry which is preliminary data.</text>
</comment>
<dbReference type="Proteomes" id="UP000014570">
    <property type="component" value="Unassembled WGS sequence"/>
</dbReference>
<evidence type="ECO:0000313" key="1">
    <source>
        <dbReference type="EMBL" id="EPG57983.1"/>
    </source>
</evidence>
<proteinExistence type="predicted"/>
<dbReference type="EMBL" id="AHNP02000007">
    <property type="protein sequence ID" value="EPG57983.1"/>
    <property type="molecule type" value="Genomic_DNA"/>
</dbReference>
<accession>A0AAV3JBH4</accession>
<gene>
    <name evidence="1" type="ORF">LEP1GSC103_2217</name>
</gene>
<protein>
    <submittedName>
        <fullName evidence="1">Uncharacterized protein</fullName>
    </submittedName>
</protein>
<name>A0AAV3JBH4_LEPBO</name>
<dbReference type="AlphaFoldDB" id="A0AAV3JBH4"/>
<sequence length="38" mass="4874">MYEIKIPVREFPFYFSKQKEFWKKTFQCYNLILDFELC</sequence>
<organism evidence="1 2">
    <name type="scientific">Leptospira borgpetersenii serovar Javanica str. UI 09931</name>
    <dbReference type="NCBI Taxonomy" id="1049767"/>
    <lineage>
        <taxon>Bacteria</taxon>
        <taxon>Pseudomonadati</taxon>
        <taxon>Spirochaetota</taxon>
        <taxon>Spirochaetia</taxon>
        <taxon>Leptospirales</taxon>
        <taxon>Leptospiraceae</taxon>
        <taxon>Leptospira</taxon>
    </lineage>
</organism>
<reference evidence="1 2" key="1">
    <citation type="submission" date="2013-04" db="EMBL/GenBank/DDBJ databases">
        <authorList>
            <person name="Harkins D.M."/>
            <person name="Durkin A.S."/>
            <person name="Brinkac L.M."/>
            <person name="Haft D.H."/>
            <person name="Selengut J.D."/>
            <person name="Sanka R."/>
            <person name="DePew J."/>
            <person name="Purushe J."/>
            <person name="Chanthongthip A."/>
            <person name="Lattana O."/>
            <person name="Phetsouvanh R."/>
            <person name="Newton P.N."/>
            <person name="Vinetz J.M."/>
            <person name="Sutton G.G."/>
            <person name="Nierman W.C."/>
            <person name="Fouts D.E."/>
        </authorList>
    </citation>
    <scope>NUCLEOTIDE SEQUENCE [LARGE SCALE GENOMIC DNA]</scope>
    <source>
        <strain evidence="1 2">UI 09931</strain>
    </source>
</reference>
<evidence type="ECO:0000313" key="2">
    <source>
        <dbReference type="Proteomes" id="UP000014570"/>
    </source>
</evidence>